<evidence type="ECO:0000313" key="2">
    <source>
        <dbReference type="Proteomes" id="UP001580430"/>
    </source>
</evidence>
<accession>A0ABV5BUQ2</accession>
<organism evidence="1 2">
    <name type="scientific">Paenibacillus medicaginis</name>
    <dbReference type="NCBI Taxonomy" id="1470560"/>
    <lineage>
        <taxon>Bacteria</taxon>
        <taxon>Bacillati</taxon>
        <taxon>Bacillota</taxon>
        <taxon>Bacilli</taxon>
        <taxon>Bacillales</taxon>
        <taxon>Paenibacillaceae</taxon>
        <taxon>Paenibacillus</taxon>
    </lineage>
</organism>
<proteinExistence type="predicted"/>
<reference evidence="1 2" key="1">
    <citation type="submission" date="2024-09" db="EMBL/GenBank/DDBJ databases">
        <title>Paenibacillus zeirhizospherea sp. nov., isolated from surface of the maize (Zea mays) roots in a horticulture field, Hungary.</title>
        <authorList>
            <person name="Marton D."/>
            <person name="Farkas M."/>
            <person name="Bedics A."/>
            <person name="Toth E."/>
            <person name="Tancsics A."/>
            <person name="Boka K."/>
            <person name="Marati G."/>
            <person name="Kriszt B."/>
            <person name="Cserhati M."/>
        </authorList>
    </citation>
    <scope>NUCLEOTIDE SEQUENCE [LARGE SCALE GENOMIC DNA]</scope>
    <source>
        <strain evidence="1 2">JCM 18446</strain>
    </source>
</reference>
<name>A0ABV5BUQ2_9BACL</name>
<gene>
    <name evidence="1" type="ORF">ACE5LO_01280</name>
</gene>
<keyword evidence="2" id="KW-1185">Reference proteome</keyword>
<sequence>MEVIKCGRCSEEITNKTEVEYSEEYGEFYCNYKCAIDEFFDRARCTPFQFEADEMSKKQVVLKRDKLYHVDDI</sequence>
<evidence type="ECO:0000313" key="1">
    <source>
        <dbReference type="EMBL" id="MFB5759015.1"/>
    </source>
</evidence>
<comment type="caution">
    <text evidence="1">The sequence shown here is derived from an EMBL/GenBank/DDBJ whole genome shotgun (WGS) entry which is preliminary data.</text>
</comment>
<dbReference type="EMBL" id="JBHIRY010000001">
    <property type="protein sequence ID" value="MFB5759015.1"/>
    <property type="molecule type" value="Genomic_DNA"/>
</dbReference>
<protein>
    <submittedName>
        <fullName evidence="1">Uncharacterized protein</fullName>
    </submittedName>
</protein>
<dbReference type="RefSeq" id="WP_375518267.1">
    <property type="nucleotide sequence ID" value="NZ_JBHIRY010000001.1"/>
</dbReference>
<dbReference type="Proteomes" id="UP001580430">
    <property type="component" value="Unassembled WGS sequence"/>
</dbReference>